<comment type="caution">
    <text evidence="7">The sequence shown here is derived from an EMBL/GenBank/DDBJ whole genome shotgun (WGS) entry which is preliminary data.</text>
</comment>
<feature type="domain" description="Peptidase S54 rhomboid" evidence="6">
    <location>
        <begin position="51"/>
        <end position="179"/>
    </location>
</feature>
<feature type="transmembrane region" description="Helical" evidence="5">
    <location>
        <begin position="90"/>
        <end position="106"/>
    </location>
</feature>
<dbReference type="RefSeq" id="WP_225696452.1">
    <property type="nucleotide sequence ID" value="NZ_JAIXNE010000001.1"/>
</dbReference>
<evidence type="ECO:0000313" key="7">
    <source>
        <dbReference type="EMBL" id="MCA6073333.1"/>
    </source>
</evidence>
<dbReference type="AlphaFoldDB" id="A0A9X1HJM1"/>
<dbReference type="GO" id="GO:0016020">
    <property type="term" value="C:membrane"/>
    <property type="evidence" value="ECO:0007669"/>
    <property type="project" value="UniProtKB-SubCell"/>
</dbReference>
<gene>
    <name evidence="7" type="ORF">LDX50_00545</name>
</gene>
<accession>A0A9X1HJM1</accession>
<keyword evidence="7" id="KW-0645">Protease</keyword>
<dbReference type="SUPFAM" id="SSF144091">
    <property type="entry name" value="Rhomboid-like"/>
    <property type="match status" value="1"/>
</dbReference>
<evidence type="ECO:0000259" key="6">
    <source>
        <dbReference type="Pfam" id="PF01694"/>
    </source>
</evidence>
<evidence type="ECO:0000256" key="1">
    <source>
        <dbReference type="ARBA" id="ARBA00004141"/>
    </source>
</evidence>
<dbReference type="GO" id="GO:0004252">
    <property type="term" value="F:serine-type endopeptidase activity"/>
    <property type="evidence" value="ECO:0007669"/>
    <property type="project" value="InterPro"/>
</dbReference>
<protein>
    <submittedName>
        <fullName evidence="7">Rhomboid family intramembrane serine protease</fullName>
    </submittedName>
</protein>
<feature type="transmembrane region" description="Helical" evidence="5">
    <location>
        <begin position="139"/>
        <end position="157"/>
    </location>
</feature>
<evidence type="ECO:0000256" key="2">
    <source>
        <dbReference type="ARBA" id="ARBA00022692"/>
    </source>
</evidence>
<evidence type="ECO:0000256" key="3">
    <source>
        <dbReference type="ARBA" id="ARBA00022989"/>
    </source>
</evidence>
<dbReference type="InterPro" id="IPR022764">
    <property type="entry name" value="Peptidase_S54_rhomboid_dom"/>
</dbReference>
<keyword evidence="2 5" id="KW-0812">Transmembrane</keyword>
<proteinExistence type="predicted"/>
<reference evidence="7" key="1">
    <citation type="submission" date="2021-09" db="EMBL/GenBank/DDBJ databases">
        <title>Fulvivirga sp. isolated from coastal sediment.</title>
        <authorList>
            <person name="Yu H."/>
        </authorList>
    </citation>
    <scope>NUCLEOTIDE SEQUENCE</scope>
    <source>
        <strain evidence="7">1062</strain>
    </source>
</reference>
<feature type="transmembrane region" description="Helical" evidence="5">
    <location>
        <begin position="112"/>
        <end position="132"/>
    </location>
</feature>
<name>A0A9X1HJM1_9BACT</name>
<keyword evidence="8" id="KW-1185">Reference proteome</keyword>
<evidence type="ECO:0000256" key="5">
    <source>
        <dbReference type="SAM" id="Phobius"/>
    </source>
</evidence>
<feature type="transmembrane region" description="Helical" evidence="5">
    <location>
        <begin position="62"/>
        <end position="83"/>
    </location>
</feature>
<comment type="subcellular location">
    <subcellularLocation>
        <location evidence="1">Membrane</location>
        <topology evidence="1">Multi-pass membrane protein</topology>
    </subcellularLocation>
</comment>
<sequence length="188" mass="21500">MEDSDRSIIGSSIVPFRLVFLMWLSYFLLDVYHIGFDLPGIYPRSLKGILGIVTSPLVHAGYVHLLSNTIPVLFLGAMLFFYYPRIAQWVFLRSYFVTNVLVWLLGRGNSSHIGASGIVYGLAFFLIFFGIFRRDRLSLIISIVVLLFYGTMFYGLLPNDPRISWESHLFGAMVGAWTARDFRKARIE</sequence>
<dbReference type="Proteomes" id="UP001139409">
    <property type="component" value="Unassembled WGS sequence"/>
</dbReference>
<dbReference type="GO" id="GO:0006508">
    <property type="term" value="P:proteolysis"/>
    <property type="evidence" value="ECO:0007669"/>
    <property type="project" value="UniProtKB-KW"/>
</dbReference>
<evidence type="ECO:0000256" key="4">
    <source>
        <dbReference type="ARBA" id="ARBA00023136"/>
    </source>
</evidence>
<dbReference type="Pfam" id="PF01694">
    <property type="entry name" value="Rhomboid"/>
    <property type="match status" value="1"/>
</dbReference>
<keyword evidence="7" id="KW-0378">Hydrolase</keyword>
<keyword evidence="4 5" id="KW-0472">Membrane</keyword>
<dbReference type="InterPro" id="IPR035952">
    <property type="entry name" value="Rhomboid-like_sf"/>
</dbReference>
<organism evidence="7 8">
    <name type="scientific">Fulvivirga sedimenti</name>
    <dbReference type="NCBI Taxonomy" id="2879465"/>
    <lineage>
        <taxon>Bacteria</taxon>
        <taxon>Pseudomonadati</taxon>
        <taxon>Bacteroidota</taxon>
        <taxon>Cytophagia</taxon>
        <taxon>Cytophagales</taxon>
        <taxon>Fulvivirgaceae</taxon>
        <taxon>Fulvivirga</taxon>
    </lineage>
</organism>
<dbReference type="EMBL" id="JAIXNE010000001">
    <property type="protein sequence ID" value="MCA6073333.1"/>
    <property type="molecule type" value="Genomic_DNA"/>
</dbReference>
<keyword evidence="3 5" id="KW-1133">Transmembrane helix</keyword>
<evidence type="ECO:0000313" key="8">
    <source>
        <dbReference type="Proteomes" id="UP001139409"/>
    </source>
</evidence>
<dbReference type="Gene3D" id="1.20.1540.10">
    <property type="entry name" value="Rhomboid-like"/>
    <property type="match status" value="1"/>
</dbReference>
<feature type="transmembrane region" description="Helical" evidence="5">
    <location>
        <begin position="7"/>
        <end position="29"/>
    </location>
</feature>